<comment type="similarity">
    <text evidence="3 8">Belongs to the methylenetetrahydrofolate reductase family.</text>
</comment>
<dbReference type="EMBL" id="AP025564">
    <property type="protein sequence ID" value="BDE95637.1"/>
    <property type="molecule type" value="Genomic_DNA"/>
</dbReference>
<evidence type="ECO:0000256" key="1">
    <source>
        <dbReference type="ARBA" id="ARBA00001974"/>
    </source>
</evidence>
<protein>
    <recommendedName>
        <fullName evidence="8">Methylenetetrahydrofolate reductase</fullName>
    </recommendedName>
</protein>
<comment type="cofactor">
    <cofactor evidence="1 8">
        <name>FAD</name>
        <dbReference type="ChEBI" id="CHEBI:57692"/>
    </cofactor>
</comment>
<dbReference type="InterPro" id="IPR029041">
    <property type="entry name" value="FAD-linked_oxidoreductase-like"/>
</dbReference>
<name>A0ABM7WHD0_9ACTN</name>
<evidence type="ECO:0000256" key="5">
    <source>
        <dbReference type="ARBA" id="ARBA00022827"/>
    </source>
</evidence>
<evidence type="ECO:0000256" key="6">
    <source>
        <dbReference type="ARBA" id="ARBA00023002"/>
    </source>
</evidence>
<dbReference type="InterPro" id="IPR003171">
    <property type="entry name" value="Mehydrof_redctse-like"/>
</dbReference>
<organism evidence="10 11">
    <name type="scientific">Raoultibacter timonensis</name>
    <dbReference type="NCBI Taxonomy" id="1907662"/>
    <lineage>
        <taxon>Bacteria</taxon>
        <taxon>Bacillati</taxon>
        <taxon>Actinomycetota</taxon>
        <taxon>Coriobacteriia</taxon>
        <taxon>Eggerthellales</taxon>
        <taxon>Eggerthellaceae</taxon>
        <taxon>Raoultibacter</taxon>
    </lineage>
</organism>
<evidence type="ECO:0000256" key="7">
    <source>
        <dbReference type="ARBA" id="ARBA00048628"/>
    </source>
</evidence>
<feature type="transmembrane region" description="Helical" evidence="9">
    <location>
        <begin position="180"/>
        <end position="206"/>
    </location>
</feature>
<dbReference type="RefSeq" id="WP_102378766.1">
    <property type="nucleotide sequence ID" value="NZ_AP025564.1"/>
</dbReference>
<evidence type="ECO:0000256" key="2">
    <source>
        <dbReference type="ARBA" id="ARBA00004777"/>
    </source>
</evidence>
<dbReference type="PANTHER" id="PTHR45754">
    <property type="entry name" value="METHYLENETETRAHYDROFOLATE REDUCTASE"/>
    <property type="match status" value="1"/>
</dbReference>
<evidence type="ECO:0000256" key="3">
    <source>
        <dbReference type="ARBA" id="ARBA00006743"/>
    </source>
</evidence>
<proteinExistence type="inferred from homology"/>
<keyword evidence="9" id="KW-1133">Transmembrane helix</keyword>
<sequence length="294" mass="31656">MKIADTFTQGTQPISFEIFPPKGDLSLEAAHTMARELAALEPDFISVTYSAGGSGNSSATADVAHMIQAEFGVPVMAHLTCIGLTEAMLAERIADMKAKGIENVLALRGDRVAGSEAKDFLYAKDIIGSLSDEGFCVGAAAYPEGHIECEQLELSVEHLKQKQDAGAAFFVSQLFFDNRYFYRFLEACLGAGICAPITAGIMPFLGKAQIQRMVFMCGASLPSPIIKLLAKYEDDPESLRKAGIEYACAQLTDLQAHGVDGLHVYTMNQPDIACATVGALRGMRGAAFRKPCWR</sequence>
<dbReference type="PANTHER" id="PTHR45754:SF3">
    <property type="entry name" value="METHYLENETETRAHYDROFOLATE REDUCTASE (NADPH)"/>
    <property type="match status" value="1"/>
</dbReference>
<keyword evidence="9" id="KW-0812">Transmembrane</keyword>
<keyword evidence="6 8" id="KW-0560">Oxidoreductase</keyword>
<comment type="pathway">
    <text evidence="2 8">One-carbon metabolism; tetrahydrofolate interconversion.</text>
</comment>
<evidence type="ECO:0000313" key="11">
    <source>
        <dbReference type="Proteomes" id="UP001320544"/>
    </source>
</evidence>
<comment type="catalytic activity">
    <reaction evidence="7">
        <text>(6S)-5-methyl-5,6,7,8-tetrahydrofolate + NAD(+) = (6R)-5,10-methylene-5,6,7,8-tetrahydrofolate + NADH + H(+)</text>
        <dbReference type="Rhea" id="RHEA:19821"/>
        <dbReference type="ChEBI" id="CHEBI:15378"/>
        <dbReference type="ChEBI" id="CHEBI:15636"/>
        <dbReference type="ChEBI" id="CHEBI:18608"/>
        <dbReference type="ChEBI" id="CHEBI:57540"/>
        <dbReference type="ChEBI" id="CHEBI:57945"/>
        <dbReference type="EC" id="1.5.1.54"/>
    </reaction>
    <physiologicalReaction direction="right-to-left" evidence="7">
        <dbReference type="Rhea" id="RHEA:19823"/>
    </physiologicalReaction>
</comment>
<accession>A0ABM7WHD0</accession>
<dbReference type="CDD" id="cd00537">
    <property type="entry name" value="MTHFR"/>
    <property type="match status" value="1"/>
</dbReference>
<keyword evidence="5 8" id="KW-0274">FAD</keyword>
<evidence type="ECO:0000313" key="10">
    <source>
        <dbReference type="EMBL" id="BDE95637.1"/>
    </source>
</evidence>
<dbReference type="SUPFAM" id="SSF51730">
    <property type="entry name" value="FAD-linked oxidoreductase"/>
    <property type="match status" value="1"/>
</dbReference>
<reference evidence="10 11" key="1">
    <citation type="submission" date="2022-01" db="EMBL/GenBank/DDBJ databases">
        <title>Novel bile acid biosynthetic pathways are enriched in the microbiome of centenarians.</title>
        <authorList>
            <person name="Sato Y."/>
            <person name="Atarashi K."/>
            <person name="Plichta R.D."/>
            <person name="Arai Y."/>
            <person name="Sasajima S."/>
            <person name="Kearney M.S."/>
            <person name="Suda W."/>
            <person name="Takeshita K."/>
            <person name="Sasaki T."/>
            <person name="Okamoto S."/>
            <person name="Skelly N.A."/>
            <person name="Okamura Y."/>
            <person name="Vlamakis H."/>
            <person name="Li Y."/>
            <person name="Tanoue T."/>
            <person name="Takei H."/>
            <person name="Nittono H."/>
            <person name="Narushima S."/>
            <person name="Irie J."/>
            <person name="Itoh H."/>
            <person name="Moriya K."/>
            <person name="Sugiura Y."/>
            <person name="Suematsu M."/>
            <person name="Moritoki N."/>
            <person name="Shibata S."/>
            <person name="Littman R.D."/>
            <person name="Fischbach A.M."/>
            <person name="Uwamino Y."/>
            <person name="Inoue T."/>
            <person name="Honda A."/>
            <person name="Hattori M."/>
            <person name="Murai T."/>
            <person name="Xavier J.R."/>
            <person name="Hirose N."/>
            <person name="Honda K."/>
        </authorList>
    </citation>
    <scope>NUCLEOTIDE SEQUENCE [LARGE SCALE GENOMIC DNA]</scope>
    <source>
        <strain evidence="10 11">CE91-St30</strain>
    </source>
</reference>
<dbReference type="Gene3D" id="3.20.20.220">
    <property type="match status" value="1"/>
</dbReference>
<dbReference type="Pfam" id="PF02219">
    <property type="entry name" value="MTHFR"/>
    <property type="match status" value="1"/>
</dbReference>
<evidence type="ECO:0000256" key="9">
    <source>
        <dbReference type="SAM" id="Phobius"/>
    </source>
</evidence>
<gene>
    <name evidence="10" type="ORF">CE91St30_09700</name>
</gene>
<keyword evidence="4 8" id="KW-0285">Flavoprotein</keyword>
<keyword evidence="11" id="KW-1185">Reference proteome</keyword>
<dbReference type="Proteomes" id="UP001320544">
    <property type="component" value="Chromosome"/>
</dbReference>
<keyword evidence="9" id="KW-0472">Membrane</keyword>
<evidence type="ECO:0000256" key="8">
    <source>
        <dbReference type="RuleBase" id="RU003862"/>
    </source>
</evidence>
<evidence type="ECO:0000256" key="4">
    <source>
        <dbReference type="ARBA" id="ARBA00022630"/>
    </source>
</evidence>